<evidence type="ECO:0000313" key="2">
    <source>
        <dbReference type="Proteomes" id="UP000503278"/>
    </source>
</evidence>
<gene>
    <name evidence="1" type="ORF">HH214_16290</name>
</gene>
<protein>
    <submittedName>
        <fullName evidence="1">Uncharacterized protein</fullName>
    </submittedName>
</protein>
<accession>A0A7L5EAA9</accession>
<proteinExistence type="predicted"/>
<organism evidence="1 2">
    <name type="scientific">Mucilaginibacter robiniae</name>
    <dbReference type="NCBI Taxonomy" id="2728022"/>
    <lineage>
        <taxon>Bacteria</taxon>
        <taxon>Pseudomonadati</taxon>
        <taxon>Bacteroidota</taxon>
        <taxon>Sphingobacteriia</taxon>
        <taxon>Sphingobacteriales</taxon>
        <taxon>Sphingobacteriaceae</taxon>
        <taxon>Mucilaginibacter</taxon>
    </lineage>
</organism>
<reference evidence="1 2" key="1">
    <citation type="submission" date="2020-04" db="EMBL/GenBank/DDBJ databases">
        <title>Genome sequencing of novel species.</title>
        <authorList>
            <person name="Heo J."/>
            <person name="Kim S.-J."/>
            <person name="Kim J.-S."/>
            <person name="Hong S.-B."/>
            <person name="Kwon S.-W."/>
        </authorList>
    </citation>
    <scope>NUCLEOTIDE SEQUENCE [LARGE SCALE GENOMIC DNA]</scope>
    <source>
        <strain evidence="1 2">F39-2</strain>
    </source>
</reference>
<dbReference type="RefSeq" id="WP_169609384.1">
    <property type="nucleotide sequence ID" value="NZ_CP051682.1"/>
</dbReference>
<dbReference type="Gene3D" id="3.10.450.50">
    <property type="match status" value="1"/>
</dbReference>
<keyword evidence="2" id="KW-1185">Reference proteome</keyword>
<evidence type="ECO:0000313" key="1">
    <source>
        <dbReference type="EMBL" id="QJD97316.1"/>
    </source>
</evidence>
<dbReference type="AlphaFoldDB" id="A0A7L5EAA9"/>
<name>A0A7L5EAA9_9SPHI</name>
<sequence>MLALVLGAQTPAVDKGVAMLKSFYTAYILLSSGEITDLEASEAKLVALRRKYCTPACLKQFQKLVEDTIGDPIIQAQDSYKAHTKTLVIKKIQRSPTVMQCLILILKAHIKRPPFT</sequence>
<dbReference type="Proteomes" id="UP000503278">
    <property type="component" value="Chromosome"/>
</dbReference>
<dbReference type="EMBL" id="CP051682">
    <property type="protein sequence ID" value="QJD97316.1"/>
    <property type="molecule type" value="Genomic_DNA"/>
</dbReference>
<dbReference type="KEGG" id="mrob:HH214_16290"/>